<dbReference type="GO" id="GO:0005737">
    <property type="term" value="C:cytoplasm"/>
    <property type="evidence" value="ECO:0007669"/>
    <property type="project" value="TreeGrafter"/>
</dbReference>
<dbReference type="GO" id="GO:0016272">
    <property type="term" value="C:prefoldin complex"/>
    <property type="evidence" value="ECO:0007669"/>
    <property type="project" value="InterPro"/>
</dbReference>
<evidence type="ECO:0000256" key="3">
    <source>
        <dbReference type="ARBA" id="ARBA00023186"/>
    </source>
</evidence>
<comment type="caution">
    <text evidence="4">The sequence shown here is derived from an EMBL/GenBank/DDBJ whole genome shotgun (WGS) entry which is preliminary data.</text>
</comment>
<dbReference type="Pfam" id="PF01920">
    <property type="entry name" value="Prefoldin_2"/>
    <property type="match status" value="1"/>
</dbReference>
<dbReference type="Proteomes" id="UP001219518">
    <property type="component" value="Unassembled WGS sequence"/>
</dbReference>
<reference evidence="4" key="1">
    <citation type="submission" date="2021-07" db="EMBL/GenBank/DDBJ databases">
        <authorList>
            <person name="Catto M.A."/>
            <person name="Jacobson A."/>
            <person name="Kennedy G."/>
            <person name="Labadie P."/>
            <person name="Hunt B.G."/>
            <person name="Srinivasan R."/>
        </authorList>
    </citation>
    <scope>NUCLEOTIDE SEQUENCE</scope>
    <source>
        <strain evidence="4">PL_HMW_Pooled</strain>
        <tissue evidence="4">Head</tissue>
    </source>
</reference>
<keyword evidence="3" id="KW-0143">Chaperone</keyword>
<dbReference type="EMBL" id="JAHWGI010000424">
    <property type="protein sequence ID" value="KAK3915343.1"/>
    <property type="molecule type" value="Genomic_DNA"/>
</dbReference>
<dbReference type="AlphaFoldDB" id="A0AAE1H6B0"/>
<evidence type="ECO:0000313" key="5">
    <source>
        <dbReference type="Proteomes" id="UP001219518"/>
    </source>
</evidence>
<dbReference type="PANTHER" id="PTHR20903:SF0">
    <property type="entry name" value="PREFOLDIN SUBUNIT 1"/>
    <property type="match status" value="1"/>
</dbReference>
<comment type="similarity">
    <text evidence="1">Belongs to the prefoldin subunit beta family.</text>
</comment>
<evidence type="ECO:0000313" key="4">
    <source>
        <dbReference type="EMBL" id="KAK3915343.1"/>
    </source>
</evidence>
<gene>
    <name evidence="4" type="ORF">KUF71_024619</name>
</gene>
<protein>
    <submittedName>
        <fullName evidence="4">Prefoldin subunit 1</fullName>
    </submittedName>
</protein>
<proteinExistence type="inferred from homology"/>
<name>A0AAE1H6B0_9NEOP</name>
<organism evidence="4 5">
    <name type="scientific">Frankliniella fusca</name>
    <dbReference type="NCBI Taxonomy" id="407009"/>
    <lineage>
        <taxon>Eukaryota</taxon>
        <taxon>Metazoa</taxon>
        <taxon>Ecdysozoa</taxon>
        <taxon>Arthropoda</taxon>
        <taxon>Hexapoda</taxon>
        <taxon>Insecta</taxon>
        <taxon>Pterygota</taxon>
        <taxon>Neoptera</taxon>
        <taxon>Paraneoptera</taxon>
        <taxon>Thysanoptera</taxon>
        <taxon>Terebrantia</taxon>
        <taxon>Thripoidea</taxon>
        <taxon>Thripidae</taxon>
        <taxon>Frankliniella</taxon>
    </lineage>
</organism>
<dbReference type="GO" id="GO:0044183">
    <property type="term" value="F:protein folding chaperone"/>
    <property type="evidence" value="ECO:0007669"/>
    <property type="project" value="TreeGrafter"/>
</dbReference>
<dbReference type="CDD" id="cd23164">
    <property type="entry name" value="Prefoldin_1"/>
    <property type="match status" value="1"/>
</dbReference>
<dbReference type="InterPro" id="IPR009053">
    <property type="entry name" value="Prefoldin"/>
</dbReference>
<dbReference type="SUPFAM" id="SSF46579">
    <property type="entry name" value="Prefoldin"/>
    <property type="match status" value="1"/>
</dbReference>
<reference evidence="4" key="2">
    <citation type="journal article" date="2023" name="BMC Genomics">
        <title>Pest status, molecular evolution, and epigenetic factors derived from the genome assembly of Frankliniella fusca, a thysanopteran phytovirus vector.</title>
        <authorList>
            <person name="Catto M.A."/>
            <person name="Labadie P.E."/>
            <person name="Jacobson A.L."/>
            <person name="Kennedy G.G."/>
            <person name="Srinivasan R."/>
            <person name="Hunt B.G."/>
        </authorList>
    </citation>
    <scope>NUCLEOTIDE SEQUENCE</scope>
    <source>
        <strain evidence="4">PL_HMW_Pooled</strain>
    </source>
</reference>
<dbReference type="InterPro" id="IPR002777">
    <property type="entry name" value="PFD_beta-like"/>
</dbReference>
<accession>A0AAE1H6B0</accession>
<dbReference type="PANTHER" id="PTHR20903">
    <property type="entry name" value="PREFOLDIN SUBUNIT 1-RELATED"/>
    <property type="match status" value="1"/>
</dbReference>
<comment type="subunit">
    <text evidence="2">Heterohexamer of two PFD-alpha type and four PFD-beta type subunits.</text>
</comment>
<evidence type="ECO:0000256" key="1">
    <source>
        <dbReference type="ARBA" id="ARBA00008045"/>
    </source>
</evidence>
<dbReference type="Gene3D" id="1.10.287.370">
    <property type="match status" value="1"/>
</dbReference>
<keyword evidence="5" id="KW-1185">Reference proteome</keyword>
<dbReference type="GO" id="GO:0051082">
    <property type="term" value="F:unfolded protein binding"/>
    <property type="evidence" value="ECO:0007669"/>
    <property type="project" value="InterPro"/>
</dbReference>
<sequence length="122" mass="13980">MAQTVDLELKKAFAELQLKMTDTAQKLKLADLQIEGLKKSKIFSELTIQELKSLPPNTNMYESVGRMFILRDSSEITQGLHAKSQKSEEKIKSLESHKAYLESNLKEAEKPIREMVNKKRQS</sequence>
<evidence type="ECO:0000256" key="2">
    <source>
        <dbReference type="ARBA" id="ARBA00011695"/>
    </source>
</evidence>